<dbReference type="SUPFAM" id="SSF55331">
    <property type="entry name" value="Tautomerase/MIF"/>
    <property type="match status" value="1"/>
</dbReference>
<reference evidence="1" key="1">
    <citation type="journal article" date="2007" name="Int. J. Syst. Evol. Microbiol.">
        <title>Luteimonas composti sp. nov., a moderately thermophilic bacterium isolated from food waste.</title>
        <authorList>
            <person name="Young C.C."/>
            <person name="Kampfer P."/>
            <person name="Chen W.M."/>
            <person name="Yen W.S."/>
            <person name="Arun A.B."/>
            <person name="Lai W.A."/>
            <person name="Shen F.T."/>
            <person name="Rekha P.D."/>
            <person name="Lin K.Y."/>
            <person name="Chou J.H."/>
        </authorList>
    </citation>
    <scope>NUCLEOTIDE SEQUENCE</scope>
    <source>
        <strain evidence="1">CC-YY355</strain>
    </source>
</reference>
<organism evidence="1 2">
    <name type="scientific">Luteimonas composti</name>
    <dbReference type="NCBI Taxonomy" id="398257"/>
    <lineage>
        <taxon>Bacteria</taxon>
        <taxon>Pseudomonadati</taxon>
        <taxon>Pseudomonadota</taxon>
        <taxon>Gammaproteobacteria</taxon>
        <taxon>Lysobacterales</taxon>
        <taxon>Lysobacteraceae</taxon>
        <taxon>Luteimonas</taxon>
    </lineage>
</organism>
<name>A0ABT6MM62_9GAMM</name>
<dbReference type="Gene3D" id="3.30.429.10">
    <property type="entry name" value="Macrophage Migration Inhibitory Factor"/>
    <property type="match status" value="1"/>
</dbReference>
<dbReference type="Pfam" id="PF14552">
    <property type="entry name" value="Tautomerase_2"/>
    <property type="match status" value="1"/>
</dbReference>
<dbReference type="Proteomes" id="UP001160550">
    <property type="component" value="Unassembled WGS sequence"/>
</dbReference>
<dbReference type="EMBL" id="JARYGX010000003">
    <property type="protein sequence ID" value="MDH7451685.1"/>
    <property type="molecule type" value="Genomic_DNA"/>
</dbReference>
<comment type="caution">
    <text evidence="1">The sequence shown here is derived from an EMBL/GenBank/DDBJ whole genome shotgun (WGS) entry which is preliminary data.</text>
</comment>
<protein>
    <submittedName>
        <fullName evidence="1">Tautomerase family protein</fullName>
    </submittedName>
</protein>
<dbReference type="InterPro" id="IPR014347">
    <property type="entry name" value="Tautomerase/MIF_sf"/>
</dbReference>
<evidence type="ECO:0000313" key="1">
    <source>
        <dbReference type="EMBL" id="MDH7451685.1"/>
    </source>
</evidence>
<proteinExistence type="predicted"/>
<keyword evidence="2" id="KW-1185">Reference proteome</keyword>
<sequence length="126" mass="14157">MPLVTVTVRKPKPAGFKDAVLDAVHASLQHIGVPPTDLFQRVMELDAEDFRFHPTYPDAARPRGDDFVLIEVLLSAGRSVKVKREFLSKLGQLLEAAGLDMEQVMVVFRETTWENWSFAGGRQIHV</sequence>
<dbReference type="InterPro" id="IPR037479">
    <property type="entry name" value="Tauto_MSAD"/>
</dbReference>
<reference evidence="1" key="2">
    <citation type="submission" date="2023-04" db="EMBL/GenBank/DDBJ databases">
        <authorList>
            <person name="Sun J.-Q."/>
        </authorList>
    </citation>
    <scope>NUCLEOTIDE SEQUENCE</scope>
    <source>
        <strain evidence="1">CC-YY355</strain>
    </source>
</reference>
<evidence type="ECO:0000313" key="2">
    <source>
        <dbReference type="Proteomes" id="UP001160550"/>
    </source>
</evidence>
<accession>A0ABT6MM62</accession>
<dbReference type="PANTHER" id="PTHR38460:SF1">
    <property type="entry name" value="TAUTOMERASE YOLI-RELATED"/>
    <property type="match status" value="1"/>
</dbReference>
<gene>
    <name evidence="1" type="ORF">QF205_01140</name>
</gene>
<dbReference type="RefSeq" id="WP_280940887.1">
    <property type="nucleotide sequence ID" value="NZ_JARYGX010000003.1"/>
</dbReference>
<dbReference type="PANTHER" id="PTHR38460">
    <property type="entry name" value="TAUTOMERASE YOLI-RELATED"/>
    <property type="match status" value="1"/>
</dbReference>